<keyword evidence="3 7" id="KW-0540">Nuclease</keyword>
<dbReference type="GO" id="GO:0003723">
    <property type="term" value="F:RNA binding"/>
    <property type="evidence" value="ECO:0007669"/>
    <property type="project" value="UniProtKB-KW"/>
</dbReference>
<keyword evidence="7" id="KW-0694">RNA-binding</keyword>
<feature type="region of interest" description="Disordered" evidence="8">
    <location>
        <begin position="468"/>
        <end position="539"/>
    </location>
</feature>
<dbReference type="RefSeq" id="XP_043050702.1">
    <property type="nucleotide sequence ID" value="XM_043194378.1"/>
</dbReference>
<keyword evidence="7" id="KW-0479">Metal-binding</keyword>
<evidence type="ECO:0000256" key="1">
    <source>
        <dbReference type="ARBA" id="ARBA00001968"/>
    </source>
</evidence>
<accession>A0A9P7VC99</accession>
<evidence type="ECO:0000256" key="8">
    <source>
        <dbReference type="SAM" id="MobiDB-lite"/>
    </source>
</evidence>
<dbReference type="EC" id="3.6.1.-" evidence="7"/>
<comment type="catalytic activity">
    <reaction evidence="6">
        <text>a 5'-end NAD(+)-phospho-ribonucleoside in mRNA + H2O = a 5'-end phospho-ribonucleoside in mRNA + NAD(+) + H(+)</text>
        <dbReference type="Rhea" id="RHEA:60880"/>
        <dbReference type="Rhea" id="RHEA-COMP:15692"/>
        <dbReference type="Rhea" id="RHEA-COMP:15698"/>
        <dbReference type="ChEBI" id="CHEBI:15377"/>
        <dbReference type="ChEBI" id="CHEBI:15378"/>
        <dbReference type="ChEBI" id="CHEBI:57540"/>
        <dbReference type="ChEBI" id="CHEBI:138282"/>
        <dbReference type="ChEBI" id="CHEBI:144029"/>
    </reaction>
    <physiologicalReaction direction="left-to-right" evidence="6">
        <dbReference type="Rhea" id="RHEA:60881"/>
    </physiologicalReaction>
</comment>
<dbReference type="GO" id="GO:0110155">
    <property type="term" value="P:NAD-cap decapping"/>
    <property type="evidence" value="ECO:0007669"/>
    <property type="project" value="TreeGrafter"/>
</dbReference>
<protein>
    <recommendedName>
        <fullName evidence="7">Decapping nuclease</fullName>
        <ecNumber evidence="7">3.6.1.-</ecNumber>
    </recommendedName>
</protein>
<comment type="cofactor">
    <cofactor evidence="1 7">
        <name>a divalent metal cation</name>
        <dbReference type="ChEBI" id="CHEBI:60240"/>
    </cofactor>
</comment>
<proteinExistence type="inferred from homology"/>
<comment type="catalytic activity">
    <reaction evidence="4">
        <text>a 5'-end (N(7)-methyl 5'-triphosphoguanosine)-ribonucleoside-ribonucleotide in mRNA + H2O = a (N(7)-methyl 5'-triphosphoguanosine)-nucleoside + a 5'-end phospho-ribonucleoside in mRNA + H(+)</text>
        <dbReference type="Rhea" id="RHEA:66928"/>
        <dbReference type="Rhea" id="RHEA-COMP:15692"/>
        <dbReference type="Rhea" id="RHEA-COMP:17313"/>
        <dbReference type="ChEBI" id="CHEBI:15377"/>
        <dbReference type="ChEBI" id="CHEBI:15378"/>
        <dbReference type="ChEBI" id="CHEBI:138282"/>
        <dbReference type="ChEBI" id="CHEBI:172876"/>
        <dbReference type="ChEBI" id="CHEBI:172877"/>
    </reaction>
    <physiologicalReaction direction="left-to-right" evidence="4">
        <dbReference type="Rhea" id="RHEA:66929"/>
    </physiologicalReaction>
</comment>
<feature type="compositionally biased region" description="Basic and acidic residues" evidence="8">
    <location>
        <begin position="468"/>
        <end position="493"/>
    </location>
</feature>
<comment type="caution">
    <text evidence="10">The sequence shown here is derived from an EMBL/GenBank/DDBJ whole genome shotgun (WGS) entry which is preliminary data.</text>
</comment>
<dbReference type="GO" id="GO:0004519">
    <property type="term" value="F:endonuclease activity"/>
    <property type="evidence" value="ECO:0007669"/>
    <property type="project" value="UniProtKB-KW"/>
</dbReference>
<dbReference type="InterPro" id="IPR039039">
    <property type="entry name" value="RAI1-like_fam"/>
</dbReference>
<evidence type="ECO:0000256" key="4">
    <source>
        <dbReference type="ARBA" id="ARBA00044676"/>
    </source>
</evidence>
<dbReference type="PANTHER" id="PTHR12395">
    <property type="entry name" value="DOM-3 RELATED"/>
    <property type="match status" value="1"/>
</dbReference>
<evidence type="ECO:0000256" key="7">
    <source>
        <dbReference type="RuleBase" id="RU367113"/>
    </source>
</evidence>
<dbReference type="GO" id="GO:0005634">
    <property type="term" value="C:nucleus"/>
    <property type="evidence" value="ECO:0007669"/>
    <property type="project" value="UniProtKB-SubCell"/>
</dbReference>
<evidence type="ECO:0000313" key="10">
    <source>
        <dbReference type="EMBL" id="KAG7195155.1"/>
    </source>
</evidence>
<dbReference type="Pfam" id="PF08652">
    <property type="entry name" value="RAI1"/>
    <property type="match status" value="1"/>
</dbReference>
<dbReference type="EMBL" id="JAHMUF010000004">
    <property type="protein sequence ID" value="KAG7195155.1"/>
    <property type="molecule type" value="Genomic_DNA"/>
</dbReference>
<evidence type="ECO:0000256" key="5">
    <source>
        <dbReference type="ARBA" id="ARBA00044692"/>
    </source>
</evidence>
<evidence type="ECO:0000259" key="9">
    <source>
        <dbReference type="Pfam" id="PF08652"/>
    </source>
</evidence>
<comment type="function">
    <text evidence="7">Decapping enzyme for NAD-capped RNAs: specifically hydrolyzes the nicotinamide adenine dinucleotide (NAD) cap from a subset of RNAs by removing the entire NAD moiety from the 5'-end of an NAD-capped RNA.</text>
</comment>
<name>A0A9P7VC99_9ASCO</name>
<sequence>MSRLQANRTVDLKMVLAIDRNGSESPIETESLSNLLSKMVIQPSSIPESSNKQGTDTIEPSKTTNTIWRLFLEQRISSMIHSSEISLSLIKTKEFHREVAYLKSILKDPPTELFCYSTTKDGDTFLGSLSSRKLYFNSEIFDENHQVISNIDLSKGYQTFRKIYSPFSKYKAFQIYEAQSNKKTKFDMHFSRGSLSSLLLLPFNYQPNNLYFSVLDGQVFVHDDNKIRSKLNQTSMTGVNFEHLLTTEWDQVSNDDDDDEKEKSIEDCSRFCTMVQHDLHYQGVDLRVLVSCEVDACWENPSSIPREPDFTSMEALKNYVEIKCHKETKTRVDSIAVRNQLAGCEDMIIGYRNEKFELCSMKQCKNSKLMKKSFKDPKFIDVWFVMVIMWINNVIKSWDTKPDPDTIYQIDLANGVMNIHPTQHDVESIIPSHFKEWRRQFSEEGYLNKPEGKEEKWANLEELSLKDESASKEAAAKETSKKDSLKKESSKKELQKKKFPSKECLKVESIGESDENTESIESSKNQCQGLTKAGQKCKNRVKKENKYCWRHDLERSLTPHKAFTSPTPPPSIMCT</sequence>
<dbReference type="AlphaFoldDB" id="A0A9P7VC99"/>
<dbReference type="GO" id="GO:0034353">
    <property type="term" value="F:mRNA 5'-diphosphatase activity"/>
    <property type="evidence" value="ECO:0007669"/>
    <property type="project" value="TreeGrafter"/>
</dbReference>
<dbReference type="GeneID" id="66117051"/>
<comment type="catalytic activity">
    <reaction evidence="5">
        <text>a 5'-end triphospho-ribonucleoside in mRNA + H2O = a 5'-end phospho-ribonucleoside in mRNA + diphosphate + H(+)</text>
        <dbReference type="Rhea" id="RHEA:78683"/>
        <dbReference type="Rhea" id="RHEA-COMP:15692"/>
        <dbReference type="Rhea" id="RHEA-COMP:17164"/>
        <dbReference type="ChEBI" id="CHEBI:15377"/>
        <dbReference type="ChEBI" id="CHEBI:15378"/>
        <dbReference type="ChEBI" id="CHEBI:33019"/>
        <dbReference type="ChEBI" id="CHEBI:138282"/>
        <dbReference type="ChEBI" id="CHEBI:167618"/>
    </reaction>
    <physiologicalReaction direction="left-to-right" evidence="5">
        <dbReference type="Rhea" id="RHEA:78684"/>
    </physiologicalReaction>
</comment>
<keyword evidence="11" id="KW-1185">Reference proteome</keyword>
<comment type="subcellular location">
    <subcellularLocation>
        <location evidence="7">Nucleus</location>
    </subcellularLocation>
</comment>
<gene>
    <name evidence="10" type="primary">RAI1_1</name>
    <name evidence="10" type="ORF">KQ657_003677</name>
</gene>
<keyword evidence="10" id="KW-0255">Endonuclease</keyword>
<dbReference type="GO" id="GO:0000166">
    <property type="term" value="F:nucleotide binding"/>
    <property type="evidence" value="ECO:0007669"/>
    <property type="project" value="UniProtKB-KW"/>
</dbReference>
<keyword evidence="7" id="KW-0539">Nucleus</keyword>
<reference evidence="10" key="1">
    <citation type="submission" date="2021-03" db="EMBL/GenBank/DDBJ databases">
        <authorList>
            <person name="Palmer J.M."/>
        </authorList>
    </citation>
    <scope>NUCLEOTIDE SEQUENCE</scope>
    <source>
        <strain evidence="10">ARV_011</strain>
    </source>
</reference>
<dbReference type="GO" id="GO:0005829">
    <property type="term" value="C:cytosol"/>
    <property type="evidence" value="ECO:0007669"/>
    <property type="project" value="TreeGrafter"/>
</dbReference>
<dbReference type="GO" id="GO:0046872">
    <property type="term" value="F:metal ion binding"/>
    <property type="evidence" value="ECO:0007669"/>
    <property type="project" value="UniProtKB-KW"/>
</dbReference>
<evidence type="ECO:0000256" key="6">
    <source>
        <dbReference type="ARBA" id="ARBA00048124"/>
    </source>
</evidence>
<organism evidence="10 11">
    <name type="scientific">Scheffersomyces spartinae</name>
    <dbReference type="NCBI Taxonomy" id="45513"/>
    <lineage>
        <taxon>Eukaryota</taxon>
        <taxon>Fungi</taxon>
        <taxon>Dikarya</taxon>
        <taxon>Ascomycota</taxon>
        <taxon>Saccharomycotina</taxon>
        <taxon>Pichiomycetes</taxon>
        <taxon>Debaryomycetaceae</taxon>
        <taxon>Scheffersomyces</taxon>
    </lineage>
</organism>
<dbReference type="Proteomes" id="UP000790833">
    <property type="component" value="Unassembled WGS sequence"/>
</dbReference>
<dbReference type="PANTHER" id="PTHR12395:SF9">
    <property type="entry name" value="DECAPPING AND EXORIBONUCLEASE PROTEIN"/>
    <property type="match status" value="1"/>
</dbReference>
<evidence type="ECO:0000313" key="11">
    <source>
        <dbReference type="Proteomes" id="UP000790833"/>
    </source>
</evidence>
<keyword evidence="7" id="KW-0378">Hydrolase</keyword>
<evidence type="ECO:0000256" key="3">
    <source>
        <dbReference type="ARBA" id="ARBA00022722"/>
    </source>
</evidence>
<feature type="domain" description="RAI1-like" evidence="9">
    <location>
        <begin position="109"/>
        <end position="435"/>
    </location>
</feature>
<feature type="compositionally biased region" description="Polar residues" evidence="8">
    <location>
        <begin position="519"/>
        <end position="529"/>
    </location>
</feature>
<comment type="similarity">
    <text evidence="2 7">Belongs to the DXO/Dom3Z family.</text>
</comment>
<dbReference type="InterPro" id="IPR013961">
    <property type="entry name" value="RAI1"/>
</dbReference>
<evidence type="ECO:0000256" key="2">
    <source>
        <dbReference type="ARBA" id="ARBA00006562"/>
    </source>
</evidence>
<dbReference type="OrthoDB" id="4019319at2759"/>
<keyword evidence="7" id="KW-0547">Nucleotide-binding</keyword>
<dbReference type="GO" id="GO:0000956">
    <property type="term" value="P:nuclear-transcribed mRNA catabolic process"/>
    <property type="evidence" value="ECO:0007669"/>
    <property type="project" value="TreeGrafter"/>
</dbReference>